<protein>
    <submittedName>
        <fullName evidence="1">Phage tail protein</fullName>
    </submittedName>
</protein>
<dbReference type="NCBIfam" id="NF033831">
    <property type="entry name" value="sce7725_fam"/>
    <property type="match status" value="1"/>
</dbReference>
<dbReference type="Proteomes" id="UP000192477">
    <property type="component" value="Unassembled WGS sequence"/>
</dbReference>
<evidence type="ECO:0000313" key="1">
    <source>
        <dbReference type="EMBL" id="OQO71455.1"/>
    </source>
</evidence>
<reference evidence="1 2" key="1">
    <citation type="journal article" date="2017" name="BMC Microbiol.">
        <title>Comparative genomics of Enterococcus spp. isolated from bovine feces.</title>
        <authorList>
            <person name="Beukers A.G."/>
            <person name="Zaheer R."/>
            <person name="Goji N."/>
            <person name="Amoako K.K."/>
            <person name="Chaves A.V."/>
            <person name="Ward M.P."/>
            <person name="McAllister T.A."/>
        </authorList>
    </citation>
    <scope>NUCLEOTIDE SEQUENCE [LARGE SCALE GENOMIC DNA]</scope>
    <source>
        <strain evidence="1 2">F1129D 143</strain>
    </source>
</reference>
<gene>
    <name evidence="1" type="ORF">BH747_01070</name>
</gene>
<evidence type="ECO:0000313" key="2">
    <source>
        <dbReference type="Proteomes" id="UP000192477"/>
    </source>
</evidence>
<sequence length="330" mass="38587">MYYPYLRGKQFDLLALKESLQRHVLSPQIVPIIEPVRDSATLKNVVEMFQKVGHPLVIVNNPQVGQFKLFDEHLHKWAQAKNSSIEYGSIVTPTNYEKIMIEPPKFIIFDGQHQPRDPKIWKKLLQTEAKFLLPEQSRLRIWLPENKIVMKEAFQPRKHVESYLEKIDDFFSDDYLFFKEEGCIGFSDFTIEGSRYFDKGFPSRALALHLTYVDAYGNIRVKHFVSDTNETAKDQALKFFEAAEKMYKWVIRNQNQLLITSGLLELISLYQLRKFPGLGVLKKWTLLHHLELISQLLDHPKNWLKKGSKITELYSLIGGVEQKKEEETMG</sequence>
<dbReference type="STRING" id="112904.BH747_01070"/>
<dbReference type="AlphaFoldDB" id="A0A1V8YFR1"/>
<dbReference type="RefSeq" id="WP_081181582.1">
    <property type="nucleotide sequence ID" value="NZ_MJEA01000001.1"/>
</dbReference>
<dbReference type="EMBL" id="MJEA01000001">
    <property type="protein sequence ID" value="OQO71455.1"/>
    <property type="molecule type" value="Genomic_DNA"/>
</dbReference>
<proteinExistence type="predicted"/>
<dbReference type="OrthoDB" id="8910160at2"/>
<dbReference type="InterPro" id="IPR047727">
    <property type="entry name" value="Sce7725-like"/>
</dbReference>
<accession>A0A1V8YFR1</accession>
<comment type="caution">
    <text evidence="1">The sequence shown here is derived from an EMBL/GenBank/DDBJ whole genome shotgun (WGS) entry which is preliminary data.</text>
</comment>
<name>A0A1V8YFR1_9ENTE</name>
<organism evidence="1 2">
    <name type="scientific">Enterococcus villorum</name>
    <dbReference type="NCBI Taxonomy" id="112904"/>
    <lineage>
        <taxon>Bacteria</taxon>
        <taxon>Bacillati</taxon>
        <taxon>Bacillota</taxon>
        <taxon>Bacilli</taxon>
        <taxon>Lactobacillales</taxon>
        <taxon>Enterococcaceae</taxon>
        <taxon>Enterococcus</taxon>
    </lineage>
</organism>